<name>A0ABD1DEI9_CULPP</name>
<protein>
    <submittedName>
        <fullName evidence="2">Uncharacterized protein</fullName>
    </submittedName>
</protein>
<keyword evidence="1" id="KW-0732">Signal</keyword>
<sequence>MSKNLFLLTAAAVIVTCASLLCVTSAKPVTVWNEIPATVDRFYVAELPSQLARLTEYRATALIPAASAVAVAPPPALGTAYYAAYFA</sequence>
<evidence type="ECO:0000313" key="2">
    <source>
        <dbReference type="EMBL" id="KAL1398088.1"/>
    </source>
</evidence>
<gene>
    <name evidence="2" type="ORF">pipiens_002433</name>
</gene>
<reference evidence="2 3" key="1">
    <citation type="submission" date="2024-05" db="EMBL/GenBank/DDBJ databases">
        <title>Culex pipiens pipiens assembly and annotation.</title>
        <authorList>
            <person name="Alout H."/>
            <person name="Durand T."/>
        </authorList>
    </citation>
    <scope>NUCLEOTIDE SEQUENCE [LARGE SCALE GENOMIC DNA]</scope>
    <source>
        <strain evidence="2">HA-2024</strain>
        <tissue evidence="2">Whole body</tissue>
    </source>
</reference>
<accession>A0ABD1DEI9</accession>
<dbReference type="EMBL" id="JBEHCU010006032">
    <property type="protein sequence ID" value="KAL1398088.1"/>
    <property type="molecule type" value="Genomic_DNA"/>
</dbReference>
<feature type="signal peptide" evidence="1">
    <location>
        <begin position="1"/>
        <end position="26"/>
    </location>
</feature>
<dbReference type="Proteomes" id="UP001562425">
    <property type="component" value="Unassembled WGS sequence"/>
</dbReference>
<organism evidence="2 3">
    <name type="scientific">Culex pipiens pipiens</name>
    <name type="common">Northern house mosquito</name>
    <dbReference type="NCBI Taxonomy" id="38569"/>
    <lineage>
        <taxon>Eukaryota</taxon>
        <taxon>Metazoa</taxon>
        <taxon>Ecdysozoa</taxon>
        <taxon>Arthropoda</taxon>
        <taxon>Hexapoda</taxon>
        <taxon>Insecta</taxon>
        <taxon>Pterygota</taxon>
        <taxon>Neoptera</taxon>
        <taxon>Endopterygota</taxon>
        <taxon>Diptera</taxon>
        <taxon>Nematocera</taxon>
        <taxon>Culicoidea</taxon>
        <taxon>Culicidae</taxon>
        <taxon>Culicinae</taxon>
        <taxon>Culicini</taxon>
        <taxon>Culex</taxon>
        <taxon>Culex</taxon>
    </lineage>
</organism>
<feature type="chain" id="PRO_5044878852" evidence="1">
    <location>
        <begin position="27"/>
        <end position="87"/>
    </location>
</feature>
<evidence type="ECO:0000313" key="3">
    <source>
        <dbReference type="Proteomes" id="UP001562425"/>
    </source>
</evidence>
<keyword evidence="3" id="KW-1185">Reference proteome</keyword>
<dbReference type="AlphaFoldDB" id="A0ABD1DEI9"/>
<evidence type="ECO:0000256" key="1">
    <source>
        <dbReference type="SAM" id="SignalP"/>
    </source>
</evidence>
<comment type="caution">
    <text evidence="2">The sequence shown here is derived from an EMBL/GenBank/DDBJ whole genome shotgun (WGS) entry which is preliminary data.</text>
</comment>
<proteinExistence type="predicted"/>